<dbReference type="Gramene" id="TKW30487">
    <property type="protein sequence ID" value="TKW30487"/>
    <property type="gene ID" value="SEVIR_2G041100v2"/>
</dbReference>
<evidence type="ECO:0000313" key="1">
    <source>
        <dbReference type="EMBL" id="TKW30487.1"/>
    </source>
</evidence>
<dbReference type="EMBL" id="CM016553">
    <property type="protein sequence ID" value="TKW30487.1"/>
    <property type="molecule type" value="Genomic_DNA"/>
</dbReference>
<dbReference type="OMA" id="KEFWLLT"/>
<proteinExistence type="predicted"/>
<reference evidence="1" key="1">
    <citation type="submission" date="2019-03" db="EMBL/GenBank/DDBJ databases">
        <title>WGS assembly of Setaria viridis.</title>
        <authorList>
            <person name="Huang P."/>
            <person name="Jenkins J."/>
            <person name="Grimwood J."/>
            <person name="Barry K."/>
            <person name="Healey A."/>
            <person name="Mamidi S."/>
            <person name="Sreedasyam A."/>
            <person name="Shu S."/>
            <person name="Feldman M."/>
            <person name="Wu J."/>
            <person name="Yu Y."/>
            <person name="Chen C."/>
            <person name="Johnson J."/>
            <person name="Rokhsar D."/>
            <person name="Baxter I."/>
            <person name="Schmutz J."/>
            <person name="Brutnell T."/>
            <person name="Kellogg E."/>
        </authorList>
    </citation>
    <scope>NUCLEOTIDE SEQUENCE [LARGE SCALE GENOMIC DNA]</scope>
</reference>
<dbReference type="AlphaFoldDB" id="A0A4U6VZK0"/>
<accession>A0A4U6VZK0</accession>
<protein>
    <recommendedName>
        <fullName evidence="3">DUF4220 domain-containing protein</fullName>
    </recommendedName>
</protein>
<evidence type="ECO:0008006" key="3">
    <source>
        <dbReference type="Google" id="ProtNLM"/>
    </source>
</evidence>
<dbReference type="PANTHER" id="PTHR33115:SF56">
    <property type="entry name" value="OS05G0239400 PROTEIN"/>
    <property type="match status" value="1"/>
</dbReference>
<gene>
    <name evidence="1" type="ORF">SEVIR_2G041100v2</name>
</gene>
<organism evidence="1 2">
    <name type="scientific">Setaria viridis</name>
    <name type="common">Green bristlegrass</name>
    <name type="synonym">Setaria italica subsp. viridis</name>
    <dbReference type="NCBI Taxonomy" id="4556"/>
    <lineage>
        <taxon>Eukaryota</taxon>
        <taxon>Viridiplantae</taxon>
        <taxon>Streptophyta</taxon>
        <taxon>Embryophyta</taxon>
        <taxon>Tracheophyta</taxon>
        <taxon>Spermatophyta</taxon>
        <taxon>Magnoliopsida</taxon>
        <taxon>Liliopsida</taxon>
        <taxon>Poales</taxon>
        <taxon>Poaceae</taxon>
        <taxon>PACMAD clade</taxon>
        <taxon>Panicoideae</taxon>
        <taxon>Panicodae</taxon>
        <taxon>Paniceae</taxon>
        <taxon>Cenchrinae</taxon>
        <taxon>Setaria</taxon>
    </lineage>
</organism>
<sequence length="656" mass="73642">MEETRIIPRPEKLMINRFLGLLAGTAKIIRALRFLAVSWSAVVLLGGFVVHDLPPKEFWLLTALTFVVASRPDHGNFNTFWARDCLGVSVSRLVHGRDIAANGAAAKLNAALDIFYALHLLQSLFSLYYIVIYLNGEYMQLLTNRHSGLEEEWGYRQQAVRMYYSEPEKKLSKDGKLPCNWDSASGDDDYLWGARVLDKLFDDTDASIRRQLLSSRISIQNLIAMIGRRGVAHDIIESKERAARIVAHLATSINITHFTGIVQCICSLLERSNCKQYCEPQDQHETSQHQDDAYMAVPIKDQTDGHEHEQASLAKRKGIALVWDFTKDCREACRQAMEDARKEREGRPGIPYEFRGAKELISQGLLILERLTQDEGNCTEISRHQRLVAKITSPLSSHDFLSNARDKKMVGMLNKSLKVVSRLLSSPGDGATRLRQELASKTEAVSNLMAILEFADSSESAQELHEQALEILAELAFDDSFKKLDSYSLSKMGNYTYATVRAARETKNLVTKEHDQILSSKIGTNADAPKKALTIIENLPTKVLGKLILPSKMEVTVFVASLLRIEIKSMAAMLSLAMVMCNKNAISREDFARATPGDETMVKKLKEILKLNKHSTADPSCIQRFNEHNFEETLAETLETMSEVDDCLLFAGTIVR</sequence>
<evidence type="ECO:0000313" key="2">
    <source>
        <dbReference type="Proteomes" id="UP000298652"/>
    </source>
</evidence>
<keyword evidence="2" id="KW-1185">Reference proteome</keyword>
<dbReference type="Proteomes" id="UP000298652">
    <property type="component" value="Chromosome 2"/>
</dbReference>
<name>A0A4U6VZK0_SETVI</name>
<dbReference type="PANTHER" id="PTHR33115">
    <property type="entry name" value="ARM REPEAT SUPERFAMILY PROTEIN"/>
    <property type="match status" value="1"/>
</dbReference>